<dbReference type="HOGENOM" id="CLU_1974196_0_0_1"/>
<proteinExistence type="predicted"/>
<name>B8ATA0_ORYSI</name>
<keyword evidence="1" id="KW-1133">Transmembrane helix</keyword>
<keyword evidence="1" id="KW-0472">Membrane</keyword>
<evidence type="ECO:0000256" key="1">
    <source>
        <dbReference type="SAM" id="Phobius"/>
    </source>
</evidence>
<dbReference type="AlphaFoldDB" id="B8ATA0"/>
<keyword evidence="3" id="KW-1185">Reference proteome</keyword>
<organism evidence="2 3">
    <name type="scientific">Oryza sativa subsp. indica</name>
    <name type="common">Rice</name>
    <dbReference type="NCBI Taxonomy" id="39946"/>
    <lineage>
        <taxon>Eukaryota</taxon>
        <taxon>Viridiplantae</taxon>
        <taxon>Streptophyta</taxon>
        <taxon>Embryophyta</taxon>
        <taxon>Tracheophyta</taxon>
        <taxon>Spermatophyta</taxon>
        <taxon>Magnoliopsida</taxon>
        <taxon>Liliopsida</taxon>
        <taxon>Poales</taxon>
        <taxon>Poaceae</taxon>
        <taxon>BOP clade</taxon>
        <taxon>Oryzoideae</taxon>
        <taxon>Oryzeae</taxon>
        <taxon>Oryzinae</taxon>
        <taxon>Oryza</taxon>
        <taxon>Oryza sativa</taxon>
    </lineage>
</organism>
<feature type="transmembrane region" description="Helical" evidence="1">
    <location>
        <begin position="95"/>
        <end position="117"/>
    </location>
</feature>
<accession>B8ATA0</accession>
<reference evidence="2 3" key="1">
    <citation type="journal article" date="2005" name="PLoS Biol.">
        <title>The genomes of Oryza sativa: a history of duplications.</title>
        <authorList>
            <person name="Yu J."/>
            <person name="Wang J."/>
            <person name="Lin W."/>
            <person name="Li S."/>
            <person name="Li H."/>
            <person name="Zhou J."/>
            <person name="Ni P."/>
            <person name="Dong W."/>
            <person name="Hu S."/>
            <person name="Zeng C."/>
            <person name="Zhang J."/>
            <person name="Zhang Y."/>
            <person name="Li R."/>
            <person name="Xu Z."/>
            <person name="Li S."/>
            <person name="Li X."/>
            <person name="Zheng H."/>
            <person name="Cong L."/>
            <person name="Lin L."/>
            <person name="Yin J."/>
            <person name="Geng J."/>
            <person name="Li G."/>
            <person name="Shi J."/>
            <person name="Liu J."/>
            <person name="Lv H."/>
            <person name="Li J."/>
            <person name="Wang J."/>
            <person name="Deng Y."/>
            <person name="Ran L."/>
            <person name="Shi X."/>
            <person name="Wang X."/>
            <person name="Wu Q."/>
            <person name="Li C."/>
            <person name="Ren X."/>
            <person name="Wang J."/>
            <person name="Wang X."/>
            <person name="Li D."/>
            <person name="Liu D."/>
            <person name="Zhang X."/>
            <person name="Ji Z."/>
            <person name="Zhao W."/>
            <person name="Sun Y."/>
            <person name="Zhang Z."/>
            <person name="Bao J."/>
            <person name="Han Y."/>
            <person name="Dong L."/>
            <person name="Ji J."/>
            <person name="Chen P."/>
            <person name="Wu S."/>
            <person name="Liu J."/>
            <person name="Xiao Y."/>
            <person name="Bu D."/>
            <person name="Tan J."/>
            <person name="Yang L."/>
            <person name="Ye C."/>
            <person name="Zhang J."/>
            <person name="Xu J."/>
            <person name="Zhou Y."/>
            <person name="Yu Y."/>
            <person name="Zhang B."/>
            <person name="Zhuang S."/>
            <person name="Wei H."/>
            <person name="Liu B."/>
            <person name="Lei M."/>
            <person name="Yu H."/>
            <person name="Li Y."/>
            <person name="Xu H."/>
            <person name="Wei S."/>
            <person name="He X."/>
            <person name="Fang L."/>
            <person name="Zhang Z."/>
            <person name="Zhang Y."/>
            <person name="Huang X."/>
            <person name="Su Z."/>
            <person name="Tong W."/>
            <person name="Li J."/>
            <person name="Tong Z."/>
            <person name="Li S."/>
            <person name="Ye J."/>
            <person name="Wang L."/>
            <person name="Fang L."/>
            <person name="Lei T."/>
            <person name="Chen C."/>
            <person name="Chen H."/>
            <person name="Xu Z."/>
            <person name="Li H."/>
            <person name="Huang H."/>
            <person name="Zhang F."/>
            <person name="Xu H."/>
            <person name="Li N."/>
            <person name="Zhao C."/>
            <person name="Li S."/>
            <person name="Dong L."/>
            <person name="Huang Y."/>
            <person name="Li L."/>
            <person name="Xi Y."/>
            <person name="Qi Q."/>
            <person name="Li W."/>
            <person name="Zhang B."/>
            <person name="Hu W."/>
            <person name="Zhang Y."/>
            <person name="Tian X."/>
            <person name="Jiao Y."/>
            <person name="Liang X."/>
            <person name="Jin J."/>
            <person name="Gao L."/>
            <person name="Zheng W."/>
            <person name="Hao B."/>
            <person name="Liu S."/>
            <person name="Wang W."/>
            <person name="Yuan L."/>
            <person name="Cao M."/>
            <person name="McDermott J."/>
            <person name="Samudrala R."/>
            <person name="Wang J."/>
            <person name="Wong G.K."/>
            <person name="Yang H."/>
        </authorList>
    </citation>
    <scope>NUCLEOTIDE SEQUENCE [LARGE SCALE GENOMIC DNA]</scope>
    <source>
        <strain evidence="3">cv. 93-11</strain>
    </source>
</reference>
<dbReference type="Gramene" id="BGIOSGA016302-TA">
    <property type="protein sequence ID" value="BGIOSGA016302-PA"/>
    <property type="gene ID" value="BGIOSGA016302"/>
</dbReference>
<gene>
    <name evidence="2" type="ORF">OsI_15699</name>
</gene>
<evidence type="ECO:0000313" key="2">
    <source>
        <dbReference type="EMBL" id="EEC77194.1"/>
    </source>
</evidence>
<dbReference type="EMBL" id="CM000129">
    <property type="protein sequence ID" value="EEC77194.1"/>
    <property type="molecule type" value="Genomic_DNA"/>
</dbReference>
<keyword evidence="1" id="KW-0812">Transmembrane</keyword>
<evidence type="ECO:0000313" key="3">
    <source>
        <dbReference type="Proteomes" id="UP000007015"/>
    </source>
</evidence>
<protein>
    <submittedName>
        <fullName evidence="2">Uncharacterized protein</fullName>
    </submittedName>
</protein>
<sequence>MVRRPRTRRPGGDRHHSAASLFPPFPTLPLSETKRLARMVAAGLGFGPPPQAWGEGGQWLETIEGPGSRQGWEELPLDGGGVWRRTHFSDAPSKFGSGLLSLLLDLALVVAGVGEWWNGGTDNEGSS</sequence>
<dbReference type="Proteomes" id="UP000007015">
    <property type="component" value="Chromosome 4"/>
</dbReference>